<dbReference type="Proteomes" id="UP001157006">
    <property type="component" value="Chromosome 5"/>
</dbReference>
<accession>A0AAV1AWP1</accession>
<sequence>MEGGFLPPQTTGTNPRTQTESLCVYYHDSYCKFWSKSILPPSNVIHSTPKEDAQKLMDETAEAKAYQDVSLSSLLSLTLLYQFPSTAFFFSAI</sequence>
<evidence type="ECO:0000313" key="2">
    <source>
        <dbReference type="Proteomes" id="UP001157006"/>
    </source>
</evidence>
<organism evidence="1 2">
    <name type="scientific">Vicia faba</name>
    <name type="common">Broad bean</name>
    <name type="synonym">Faba vulgaris</name>
    <dbReference type="NCBI Taxonomy" id="3906"/>
    <lineage>
        <taxon>Eukaryota</taxon>
        <taxon>Viridiplantae</taxon>
        <taxon>Streptophyta</taxon>
        <taxon>Embryophyta</taxon>
        <taxon>Tracheophyta</taxon>
        <taxon>Spermatophyta</taxon>
        <taxon>Magnoliopsida</taxon>
        <taxon>eudicotyledons</taxon>
        <taxon>Gunneridae</taxon>
        <taxon>Pentapetalae</taxon>
        <taxon>rosids</taxon>
        <taxon>fabids</taxon>
        <taxon>Fabales</taxon>
        <taxon>Fabaceae</taxon>
        <taxon>Papilionoideae</taxon>
        <taxon>50 kb inversion clade</taxon>
        <taxon>NPAAA clade</taxon>
        <taxon>Hologalegina</taxon>
        <taxon>IRL clade</taxon>
        <taxon>Fabeae</taxon>
        <taxon>Vicia</taxon>
    </lineage>
</organism>
<name>A0AAV1AWP1_VICFA</name>
<keyword evidence="2" id="KW-1185">Reference proteome</keyword>
<gene>
    <name evidence="1" type="ORF">VFH_V152280</name>
</gene>
<proteinExistence type="predicted"/>
<reference evidence="1 2" key="1">
    <citation type="submission" date="2023-01" db="EMBL/GenBank/DDBJ databases">
        <authorList>
            <person name="Kreplak J."/>
        </authorList>
    </citation>
    <scope>NUCLEOTIDE SEQUENCE [LARGE SCALE GENOMIC DNA]</scope>
</reference>
<dbReference type="EMBL" id="OX451740">
    <property type="protein sequence ID" value="CAI8614894.1"/>
    <property type="molecule type" value="Genomic_DNA"/>
</dbReference>
<dbReference type="AlphaFoldDB" id="A0AAV1AWP1"/>
<evidence type="ECO:0000313" key="1">
    <source>
        <dbReference type="EMBL" id="CAI8614894.1"/>
    </source>
</evidence>
<protein>
    <submittedName>
        <fullName evidence="1">Uncharacterized protein</fullName>
    </submittedName>
</protein>